<dbReference type="Pfam" id="PF01609">
    <property type="entry name" value="DDE_Tnp_1"/>
    <property type="match status" value="1"/>
</dbReference>
<keyword evidence="3" id="KW-1185">Reference proteome</keyword>
<dbReference type="NCBIfam" id="NF033559">
    <property type="entry name" value="transpos_IS1634"/>
    <property type="match status" value="1"/>
</dbReference>
<evidence type="ECO:0000259" key="1">
    <source>
        <dbReference type="Pfam" id="PF01609"/>
    </source>
</evidence>
<reference evidence="2 3" key="1">
    <citation type="submission" date="2013-02" db="EMBL/GenBank/DDBJ databases">
        <title>Whole genome shotgun sequence of Gordonia paraffinivorans NBRC 108238.</title>
        <authorList>
            <person name="Isaki-Nakamura S."/>
            <person name="Hosoyama A."/>
            <person name="Tsuchikane K."/>
            <person name="Ando Y."/>
            <person name="Baba S."/>
            <person name="Ohji S."/>
            <person name="Hamada M."/>
            <person name="Tamura T."/>
            <person name="Yamazoe A."/>
            <person name="Yamazaki S."/>
            <person name="Fujita N."/>
        </authorList>
    </citation>
    <scope>NUCLEOTIDE SEQUENCE [LARGE SCALE GENOMIC DNA]</scope>
    <source>
        <strain evidence="2 3">NBRC 108238</strain>
    </source>
</reference>
<protein>
    <submittedName>
        <fullName evidence="2">Transposase</fullName>
    </submittedName>
</protein>
<dbReference type="PANTHER" id="PTHR34614:SF2">
    <property type="entry name" value="TRANSPOSASE IS4-LIKE DOMAIN-CONTAINING PROTEIN"/>
    <property type="match status" value="1"/>
</dbReference>
<gene>
    <name evidence="2" type="ORF">GP2_086_00010</name>
</gene>
<dbReference type="PANTHER" id="PTHR34614">
    <property type="match status" value="1"/>
</dbReference>
<feature type="domain" description="Transposase IS4-like" evidence="1">
    <location>
        <begin position="213"/>
        <end position="447"/>
    </location>
</feature>
<accession>A0ABQ0IRY9</accession>
<evidence type="ECO:0000313" key="2">
    <source>
        <dbReference type="EMBL" id="GAC86318.1"/>
    </source>
</evidence>
<dbReference type="RefSeq" id="WP_006902613.1">
    <property type="nucleotide sequence ID" value="NZ_BAOQ01000086.1"/>
</dbReference>
<dbReference type="InterPro" id="IPR047654">
    <property type="entry name" value="IS1634_transpos"/>
</dbReference>
<dbReference type="EMBL" id="BAOQ01000086">
    <property type="protein sequence ID" value="GAC86318.1"/>
    <property type="molecule type" value="Genomic_DNA"/>
</dbReference>
<dbReference type="InterPro" id="IPR012337">
    <property type="entry name" value="RNaseH-like_sf"/>
</dbReference>
<sequence>MAPYVRKVRTASGATAVQIAQTVNGRRTIVEHIGSAHTDAELAALIATAKSRINAGQEHLDLDLPPMEKVRSAGEAVIAKHSSELLWTTLTDAYQRLGFDVVDDATFRALVCARLVEPTSKVDTIRVLDEIGVDPPHLSSIKRALARCVERDYRRHLSAACLAHVTADGGPGVAMVLYDLTTLYFEAEHEDALRKVGMSKERRVDPQITVGLLVARNGFPLDLHVFEGNKAETKTLIPVITGFIERHRITDMIVVADAGMLSAANLNALEDAGLKFIVGSRTSKAPKELEEHFGERGNYIADNGIVELTRPMGTGQARRDRRVVWHYLWKRDQRDNRTLNAQIERAQRVMDKDEPLRKQRFVKVTGPQIGLDEQSIQRARAAAGYKGYVTNIAPTVLDGHSVVAAYRDLWKVEQSFRMAKSDLRARPIYHRTRDSIEAHLTIVFAALAVARDLQQATGMSIKKIVQSLRQIHTAVIDIDGHHLTARSPLDDNATAIIDALKSRH</sequence>
<name>A0ABQ0IRY9_9ACTN</name>
<proteinExistence type="predicted"/>
<dbReference type="Proteomes" id="UP000035021">
    <property type="component" value="Unassembled WGS sequence"/>
</dbReference>
<comment type="caution">
    <text evidence="2">The sequence shown here is derived from an EMBL/GenBank/DDBJ whole genome shotgun (WGS) entry which is preliminary data.</text>
</comment>
<organism evidence="2 3">
    <name type="scientific">Gordonia paraffinivorans NBRC 108238</name>
    <dbReference type="NCBI Taxonomy" id="1223543"/>
    <lineage>
        <taxon>Bacteria</taxon>
        <taxon>Bacillati</taxon>
        <taxon>Actinomycetota</taxon>
        <taxon>Actinomycetes</taxon>
        <taxon>Mycobacteriales</taxon>
        <taxon>Gordoniaceae</taxon>
        <taxon>Gordonia</taxon>
    </lineage>
</organism>
<evidence type="ECO:0000313" key="3">
    <source>
        <dbReference type="Proteomes" id="UP000035021"/>
    </source>
</evidence>
<dbReference type="InterPro" id="IPR002559">
    <property type="entry name" value="Transposase_11"/>
</dbReference>
<dbReference type="SUPFAM" id="SSF53098">
    <property type="entry name" value="Ribonuclease H-like"/>
    <property type="match status" value="1"/>
</dbReference>